<name>A0A090IQS1_9GAMM</name>
<dbReference type="EMBL" id="LN554846">
    <property type="protein sequence ID" value="CED70645.1"/>
    <property type="molecule type" value="Genomic_DNA"/>
</dbReference>
<dbReference type="PIRSF" id="PIRSF024622">
    <property type="entry name" value="Tfp_FimT"/>
    <property type="match status" value="1"/>
</dbReference>
<protein>
    <submittedName>
        <fullName evidence="1">Putative type IV pilin</fullName>
    </submittedName>
</protein>
<sequence>MPRGFTLFELVLTTAVISILLMAAAPNFSRLIEQQEIKRLSGEVEGFFIQAKSESVLQNKSLKVFYIVESNDWIISLNPEGSTIGSIADIKLSSLSYIQSQDYPNLFISSSVLSLTFNPVRATPHMPASFLIYKNTNEKLKLSIHNITGRITVCGEGGVYYDFKSC</sequence>
<dbReference type="InterPro" id="IPR016824">
    <property type="entry name" value="Tfp-pilus_assembly_FimT"/>
</dbReference>
<organism evidence="1 2">
    <name type="scientific">Aliivibrio wodanis</name>
    <dbReference type="NCBI Taxonomy" id="80852"/>
    <lineage>
        <taxon>Bacteria</taxon>
        <taxon>Pseudomonadati</taxon>
        <taxon>Pseudomonadota</taxon>
        <taxon>Gammaproteobacteria</taxon>
        <taxon>Vibrionales</taxon>
        <taxon>Vibrionaceae</taxon>
        <taxon>Aliivibrio</taxon>
    </lineage>
</organism>
<dbReference type="HOGENOM" id="CLU_084761_3_0_6"/>
<dbReference type="SUPFAM" id="SSF54523">
    <property type="entry name" value="Pili subunits"/>
    <property type="match status" value="1"/>
</dbReference>
<dbReference type="NCBIfam" id="TIGR02532">
    <property type="entry name" value="IV_pilin_GFxxxE"/>
    <property type="match status" value="1"/>
</dbReference>
<proteinExistence type="predicted"/>
<dbReference type="AlphaFoldDB" id="A0A090IQS1"/>
<dbReference type="GeneID" id="28540112"/>
<accession>A0A090IQS1</accession>
<evidence type="ECO:0000313" key="1">
    <source>
        <dbReference type="EMBL" id="CED70645.1"/>
    </source>
</evidence>
<dbReference type="InterPro" id="IPR012902">
    <property type="entry name" value="N_methyl_site"/>
</dbReference>
<evidence type="ECO:0000313" key="2">
    <source>
        <dbReference type="Proteomes" id="UP000032427"/>
    </source>
</evidence>
<dbReference type="Proteomes" id="UP000032427">
    <property type="component" value="Chromosome 1"/>
</dbReference>
<dbReference type="OrthoDB" id="5871678at2"/>
<dbReference type="Gene3D" id="3.30.700.10">
    <property type="entry name" value="Glycoprotein, Type 4 Pilin"/>
    <property type="match status" value="1"/>
</dbReference>
<reference evidence="2" key="1">
    <citation type="submission" date="2014-09" db="EMBL/GenBank/DDBJ databases">
        <authorList>
            <person name="Hjerde E."/>
        </authorList>
    </citation>
    <scope>NUCLEOTIDE SEQUENCE [LARGE SCALE GENOMIC DNA]</scope>
    <source>
        <strain evidence="2">06/09/139</strain>
    </source>
</reference>
<dbReference type="STRING" id="80852.AWOD_I_0551"/>
<gene>
    <name evidence="1" type="ORF">AWOD_I_0551</name>
</gene>
<keyword evidence="2" id="KW-1185">Reference proteome</keyword>
<dbReference type="InterPro" id="IPR045584">
    <property type="entry name" value="Pilin-like"/>
</dbReference>
<dbReference type="KEGG" id="awd:AWOD_I_0551"/>
<dbReference type="PATRIC" id="fig|80852.17.peg.559"/>